<name>A0A2N3HY03_9BACT</name>
<evidence type="ECO:0000313" key="1">
    <source>
        <dbReference type="EMBL" id="PKQ62934.1"/>
    </source>
</evidence>
<dbReference type="Proteomes" id="UP000233618">
    <property type="component" value="Unassembled WGS sequence"/>
</dbReference>
<protein>
    <submittedName>
        <fullName evidence="1">Uncharacterized protein</fullName>
    </submittedName>
</protein>
<keyword evidence="2" id="KW-1185">Reference proteome</keyword>
<proteinExistence type="predicted"/>
<comment type="caution">
    <text evidence="1">The sequence shown here is derived from an EMBL/GenBank/DDBJ whole genome shotgun (WGS) entry which is preliminary data.</text>
</comment>
<organism evidence="1 2">
    <name type="scientific">Labilibaculum manganireducens</name>
    <dbReference type="NCBI Taxonomy" id="1940525"/>
    <lineage>
        <taxon>Bacteria</taxon>
        <taxon>Pseudomonadati</taxon>
        <taxon>Bacteroidota</taxon>
        <taxon>Bacteroidia</taxon>
        <taxon>Marinilabiliales</taxon>
        <taxon>Marinifilaceae</taxon>
        <taxon>Labilibaculum</taxon>
    </lineage>
</organism>
<reference evidence="1 2" key="1">
    <citation type="journal article" date="2017" name="Front. Microbiol.">
        <title>Labilibaculum manganireducens gen. nov., sp. nov. and Labilibaculum filiforme sp. nov., Novel Bacteroidetes Isolated from Subsurface Sediments of the Baltic Sea.</title>
        <authorList>
            <person name="Vandieken V."/>
            <person name="Marshall I.P."/>
            <person name="Niemann H."/>
            <person name="Engelen B."/>
            <person name="Cypionka H."/>
        </authorList>
    </citation>
    <scope>NUCLEOTIDE SEQUENCE [LARGE SCALE GENOMIC DNA]</scope>
    <source>
        <strain evidence="1 2">59.10-2M</strain>
    </source>
</reference>
<dbReference type="AlphaFoldDB" id="A0A2N3HY03"/>
<accession>A0A2N3HY03</accession>
<gene>
    <name evidence="1" type="ORF">BZG01_16775</name>
</gene>
<sequence length="70" mass="8296">MYSVQSLKTWVFAKCTEYKVSQLEFLPRDYLVKARKIGFLLRDYLVKARKLKFLPRVLSTKPENLGFHSV</sequence>
<dbReference type="EMBL" id="MVDE01000032">
    <property type="protein sequence ID" value="PKQ62934.1"/>
    <property type="molecule type" value="Genomic_DNA"/>
</dbReference>
<evidence type="ECO:0000313" key="2">
    <source>
        <dbReference type="Proteomes" id="UP000233618"/>
    </source>
</evidence>